<evidence type="ECO:0000313" key="3">
    <source>
        <dbReference type="EMBL" id="KAA6329667.1"/>
    </source>
</evidence>
<keyword evidence="2" id="KW-1133">Transmembrane helix</keyword>
<keyword evidence="2" id="KW-0472">Membrane</keyword>
<dbReference type="EMBL" id="SNRY01001612">
    <property type="protein sequence ID" value="KAA6329667.1"/>
    <property type="molecule type" value="Genomic_DNA"/>
</dbReference>
<organism evidence="3">
    <name type="scientific">termite gut metagenome</name>
    <dbReference type="NCBI Taxonomy" id="433724"/>
    <lineage>
        <taxon>unclassified sequences</taxon>
        <taxon>metagenomes</taxon>
        <taxon>organismal metagenomes</taxon>
    </lineage>
</organism>
<feature type="transmembrane region" description="Helical" evidence="2">
    <location>
        <begin position="168"/>
        <end position="189"/>
    </location>
</feature>
<keyword evidence="1" id="KW-0175">Coiled coil</keyword>
<evidence type="ECO:0000256" key="1">
    <source>
        <dbReference type="SAM" id="Coils"/>
    </source>
</evidence>
<evidence type="ECO:0000256" key="2">
    <source>
        <dbReference type="SAM" id="Phobius"/>
    </source>
</evidence>
<dbReference type="AlphaFoldDB" id="A0A5J4R6A1"/>
<proteinExistence type="predicted"/>
<accession>A0A5J4R6A1</accession>
<reference evidence="3" key="1">
    <citation type="submission" date="2019-03" db="EMBL/GenBank/DDBJ databases">
        <title>Single cell metagenomics reveals metabolic interactions within the superorganism composed of flagellate Streblomastix strix and complex community of Bacteroidetes bacteria on its surface.</title>
        <authorList>
            <person name="Treitli S.C."/>
            <person name="Kolisko M."/>
            <person name="Husnik F."/>
            <person name="Keeling P."/>
            <person name="Hampl V."/>
        </authorList>
    </citation>
    <scope>NUCLEOTIDE SEQUENCE</scope>
    <source>
        <strain evidence="3">STM</strain>
    </source>
</reference>
<comment type="caution">
    <text evidence="3">The sequence shown here is derived from an EMBL/GenBank/DDBJ whole genome shotgun (WGS) entry which is preliminary data.</text>
</comment>
<protein>
    <submittedName>
        <fullName evidence="3">Uncharacterized protein</fullName>
    </submittedName>
</protein>
<gene>
    <name evidence="3" type="ORF">EZS27_021553</name>
</gene>
<keyword evidence="2" id="KW-0812">Transmembrane</keyword>
<name>A0A5J4R6A1_9ZZZZ</name>
<feature type="coiled-coil region" evidence="1">
    <location>
        <begin position="135"/>
        <end position="169"/>
    </location>
</feature>
<sequence length="190" mass="21583">MNTSEIELAFEGLIKELENIKELSDVAVKHKENTELLANKLQDYYKKSAEIDAIITSSFEKNTEAIDKVKNDLQSKLQEMTAKLSESDEKLRSQILDSKEGNNKYFGDIFDKLNDGKSLVQKSTTSVNEHIEIIKESLNREFVKNEIKIDDIQSEIADLKKNAKTARIIQIIIAIFSLVTTTGIVYLILK</sequence>